<feature type="binding site" description="axial binding residue" evidence="5">
    <location>
        <position position="495"/>
    </location>
    <ligand>
        <name>heme</name>
        <dbReference type="ChEBI" id="CHEBI:30413"/>
    </ligand>
    <ligandPart>
        <name>Fe</name>
        <dbReference type="ChEBI" id="CHEBI:18248"/>
    </ligandPart>
</feature>
<keyword evidence="9" id="KW-1185">Reference proteome</keyword>
<evidence type="ECO:0000256" key="6">
    <source>
        <dbReference type="RuleBase" id="RU000461"/>
    </source>
</evidence>
<dbReference type="Pfam" id="PF00067">
    <property type="entry name" value="p450"/>
    <property type="match status" value="1"/>
</dbReference>
<dbReference type="GO" id="GO:0020037">
    <property type="term" value="F:heme binding"/>
    <property type="evidence" value="ECO:0007669"/>
    <property type="project" value="InterPro"/>
</dbReference>
<accession>A0A2J6QHM1</accession>
<keyword evidence="4 5" id="KW-0408">Iron</keyword>
<dbReference type="STRING" id="1745343.A0A2J6QHM1"/>
<dbReference type="PANTHER" id="PTHR24305">
    <property type="entry name" value="CYTOCHROME P450"/>
    <property type="match status" value="1"/>
</dbReference>
<keyword evidence="5 6" id="KW-0349">Heme</keyword>
<proteinExistence type="inferred from homology"/>
<dbReference type="AlphaFoldDB" id="A0A2J6QHM1"/>
<dbReference type="GO" id="GO:0016705">
    <property type="term" value="F:oxidoreductase activity, acting on paired donors, with incorporation or reduction of molecular oxygen"/>
    <property type="evidence" value="ECO:0007669"/>
    <property type="project" value="InterPro"/>
</dbReference>
<evidence type="ECO:0000256" key="1">
    <source>
        <dbReference type="ARBA" id="ARBA00001971"/>
    </source>
</evidence>
<keyword evidence="7" id="KW-0472">Membrane</keyword>
<evidence type="ECO:0000256" key="7">
    <source>
        <dbReference type="SAM" id="Phobius"/>
    </source>
</evidence>
<sequence>MSNIIASFIAISLGCAATYYSADPLATTFSYARAAALSLLIYVPIQITWTCFLYPFYFSPLRKLPQAPVSFPRIGGWKSFFAILSPPQILELMDTVPHEHFFRVLDVFNREVVIITDPKAIAQPFQADAYNYVKSVNGKKILEAILGNGLVNAEGQDHKYQKKHLAPVFNFRVVKNLYPLFWEKSSELVSLIRAEIDSEPDPSGALTKVIDIDDWSGRIGLDIIGKAGFGSDFNALSNPHAPLNESYRNAFIPDSKSAIIFLLSMLTYPALIRQLPLEKNRQIRQGVITVNKYLKDLIGRRKSDMLQNLNNGDYLEKTGHKDIISSAMKTNAFTTENLVDQSKTLLGAGHETSSTAITWAIYTLSQPRYAHIQQRLREEVRANLPSPSSGVEVTAELLDKLPYLDAVSKESMRVWSPVTRVSRLPLHDTTICEVRIPKGTIIQLVPWALNKAKRLWGEDAREFNPDRWLVGENKANGGASSSLAYMTFGTGPRGCIGKGFAIGENKAILAALIGSFDFKPVGGKTHDIDIMYGITARIIGGLKVEVTALDGW</sequence>
<dbReference type="PANTHER" id="PTHR24305:SF166">
    <property type="entry name" value="CYTOCHROME P450 12A4, MITOCHONDRIAL-RELATED"/>
    <property type="match status" value="1"/>
</dbReference>
<reference evidence="8 9" key="1">
    <citation type="submission" date="2016-05" db="EMBL/GenBank/DDBJ databases">
        <title>A degradative enzymes factory behind the ericoid mycorrhizal symbiosis.</title>
        <authorList>
            <consortium name="DOE Joint Genome Institute"/>
            <person name="Martino E."/>
            <person name="Morin E."/>
            <person name="Grelet G."/>
            <person name="Kuo A."/>
            <person name="Kohler A."/>
            <person name="Daghino S."/>
            <person name="Barry K."/>
            <person name="Choi C."/>
            <person name="Cichocki N."/>
            <person name="Clum A."/>
            <person name="Copeland A."/>
            <person name="Hainaut M."/>
            <person name="Haridas S."/>
            <person name="Labutti K."/>
            <person name="Lindquist E."/>
            <person name="Lipzen A."/>
            <person name="Khouja H.-R."/>
            <person name="Murat C."/>
            <person name="Ohm R."/>
            <person name="Olson A."/>
            <person name="Spatafora J."/>
            <person name="Veneault-Fourrey C."/>
            <person name="Henrissat B."/>
            <person name="Grigoriev I."/>
            <person name="Martin F."/>
            <person name="Perotto S."/>
        </authorList>
    </citation>
    <scope>NUCLEOTIDE SEQUENCE [LARGE SCALE GENOMIC DNA]</scope>
    <source>
        <strain evidence="8 9">UAMH 7357</strain>
    </source>
</reference>
<dbReference type="EMBL" id="KZ613469">
    <property type="protein sequence ID" value="PMD25761.1"/>
    <property type="molecule type" value="Genomic_DNA"/>
</dbReference>
<dbReference type="GO" id="GO:0005506">
    <property type="term" value="F:iron ion binding"/>
    <property type="evidence" value="ECO:0007669"/>
    <property type="project" value="InterPro"/>
</dbReference>
<evidence type="ECO:0000256" key="5">
    <source>
        <dbReference type="PIRSR" id="PIRSR602403-1"/>
    </source>
</evidence>
<dbReference type="InterPro" id="IPR050121">
    <property type="entry name" value="Cytochrome_P450_monoxygenase"/>
</dbReference>
<feature type="transmembrane region" description="Helical" evidence="7">
    <location>
        <begin position="32"/>
        <end position="57"/>
    </location>
</feature>
<dbReference type="InterPro" id="IPR036396">
    <property type="entry name" value="Cyt_P450_sf"/>
</dbReference>
<dbReference type="Proteomes" id="UP000235672">
    <property type="component" value="Unassembled WGS sequence"/>
</dbReference>
<gene>
    <name evidence="8" type="ORF">NA56DRAFT_564296</name>
</gene>
<dbReference type="InterPro" id="IPR002403">
    <property type="entry name" value="Cyt_P450_E_grp-IV"/>
</dbReference>
<evidence type="ECO:0000256" key="2">
    <source>
        <dbReference type="ARBA" id="ARBA00010617"/>
    </source>
</evidence>
<evidence type="ECO:0000313" key="8">
    <source>
        <dbReference type="EMBL" id="PMD25761.1"/>
    </source>
</evidence>
<protein>
    <submittedName>
        <fullName evidence="8">Cytochrome P450</fullName>
    </submittedName>
</protein>
<dbReference type="InterPro" id="IPR001128">
    <property type="entry name" value="Cyt_P450"/>
</dbReference>
<dbReference type="CDD" id="cd11069">
    <property type="entry name" value="CYP_FUM15-like"/>
    <property type="match status" value="1"/>
</dbReference>
<dbReference type="InterPro" id="IPR017972">
    <property type="entry name" value="Cyt_P450_CS"/>
</dbReference>
<dbReference type="Gene3D" id="1.10.630.10">
    <property type="entry name" value="Cytochrome P450"/>
    <property type="match status" value="1"/>
</dbReference>
<comment type="similarity">
    <text evidence="2 6">Belongs to the cytochrome P450 family.</text>
</comment>
<keyword evidence="6" id="KW-0503">Monooxygenase</keyword>
<keyword evidence="3 5" id="KW-0479">Metal-binding</keyword>
<evidence type="ECO:0000313" key="9">
    <source>
        <dbReference type="Proteomes" id="UP000235672"/>
    </source>
</evidence>
<dbReference type="PROSITE" id="PS00086">
    <property type="entry name" value="CYTOCHROME_P450"/>
    <property type="match status" value="1"/>
</dbReference>
<dbReference type="OrthoDB" id="1470350at2759"/>
<dbReference type="SUPFAM" id="SSF48264">
    <property type="entry name" value="Cytochrome P450"/>
    <property type="match status" value="1"/>
</dbReference>
<keyword evidence="7" id="KW-0812">Transmembrane</keyword>
<dbReference type="PRINTS" id="PR00465">
    <property type="entry name" value="EP450IV"/>
</dbReference>
<dbReference type="GO" id="GO:0004497">
    <property type="term" value="F:monooxygenase activity"/>
    <property type="evidence" value="ECO:0007669"/>
    <property type="project" value="UniProtKB-KW"/>
</dbReference>
<evidence type="ECO:0000256" key="3">
    <source>
        <dbReference type="ARBA" id="ARBA00022723"/>
    </source>
</evidence>
<comment type="cofactor">
    <cofactor evidence="1 5">
        <name>heme</name>
        <dbReference type="ChEBI" id="CHEBI:30413"/>
    </cofactor>
</comment>
<keyword evidence="6" id="KW-0560">Oxidoreductase</keyword>
<organism evidence="8 9">
    <name type="scientific">Hyaloscypha hepaticicola</name>
    <dbReference type="NCBI Taxonomy" id="2082293"/>
    <lineage>
        <taxon>Eukaryota</taxon>
        <taxon>Fungi</taxon>
        <taxon>Dikarya</taxon>
        <taxon>Ascomycota</taxon>
        <taxon>Pezizomycotina</taxon>
        <taxon>Leotiomycetes</taxon>
        <taxon>Helotiales</taxon>
        <taxon>Hyaloscyphaceae</taxon>
        <taxon>Hyaloscypha</taxon>
    </lineage>
</organism>
<evidence type="ECO:0000256" key="4">
    <source>
        <dbReference type="ARBA" id="ARBA00023004"/>
    </source>
</evidence>
<keyword evidence="7" id="KW-1133">Transmembrane helix</keyword>
<name>A0A2J6QHM1_9HELO</name>
<dbReference type="PRINTS" id="PR00385">
    <property type="entry name" value="P450"/>
</dbReference>